<dbReference type="SMART" id="SM00671">
    <property type="entry name" value="SEL1"/>
    <property type="match status" value="4"/>
</dbReference>
<reference evidence="1 2" key="1">
    <citation type="submission" date="2018-06" db="EMBL/GenBank/DDBJ databases">
        <title>Comparative genomics reveals the genomic features of Rhizophagus irregularis, R. cerebriforme, R. diaphanum and Gigaspora rosea, and their symbiotic lifestyle signature.</title>
        <authorList>
            <person name="Morin E."/>
            <person name="San Clemente H."/>
            <person name="Chen E.C.H."/>
            <person name="De La Providencia I."/>
            <person name="Hainaut M."/>
            <person name="Kuo A."/>
            <person name="Kohler A."/>
            <person name="Murat C."/>
            <person name="Tang N."/>
            <person name="Roy S."/>
            <person name="Loubradou J."/>
            <person name="Henrissat B."/>
            <person name="Grigoriev I.V."/>
            <person name="Corradi N."/>
            <person name="Roux C."/>
            <person name="Martin F.M."/>
        </authorList>
    </citation>
    <scope>NUCLEOTIDE SEQUENCE [LARGE SCALE GENOMIC DNA]</scope>
    <source>
        <strain evidence="1 2">DAOM 194757</strain>
    </source>
</reference>
<dbReference type="InterPro" id="IPR011990">
    <property type="entry name" value="TPR-like_helical_dom_sf"/>
</dbReference>
<dbReference type="Pfam" id="PF08238">
    <property type="entry name" value="Sel1"/>
    <property type="match status" value="4"/>
</dbReference>
<keyword evidence="2" id="KW-1185">Reference proteome</keyword>
<evidence type="ECO:0000313" key="1">
    <source>
        <dbReference type="EMBL" id="RIB29340.1"/>
    </source>
</evidence>
<dbReference type="Proteomes" id="UP000266673">
    <property type="component" value="Unassembled WGS sequence"/>
</dbReference>
<gene>
    <name evidence="1" type="ORF">C2G38_1166656</name>
</gene>
<comment type="caution">
    <text evidence="1">The sequence shown here is derived from an EMBL/GenBank/DDBJ whole genome shotgun (WGS) entry which is preliminary data.</text>
</comment>
<sequence>MGDASGTYNVVDCYSNGIGVEKDKHKAFVYYQKSAEMGHANGTYNVGDCYYKGIGVEKDEYKAFIYCQKSADMGHASGTFTVGDCYLHGIGVEKDEYKAFIYYQKSAEMGDADGMLKVAECYRNGIGITRDLHKAKYWYQRERKKGLTLASNECEWQHNLEIEDNLKKILTENKYQLSWIPYDDFENIEEIGKGGSATVYYANWDDKSQNLNRPLHESNNFHGEFIKEVVFIK</sequence>
<dbReference type="AlphaFoldDB" id="A0A397W3L9"/>
<organism evidence="1 2">
    <name type="scientific">Gigaspora rosea</name>
    <dbReference type="NCBI Taxonomy" id="44941"/>
    <lineage>
        <taxon>Eukaryota</taxon>
        <taxon>Fungi</taxon>
        <taxon>Fungi incertae sedis</taxon>
        <taxon>Mucoromycota</taxon>
        <taxon>Glomeromycotina</taxon>
        <taxon>Glomeromycetes</taxon>
        <taxon>Diversisporales</taxon>
        <taxon>Gigasporaceae</taxon>
        <taxon>Gigaspora</taxon>
    </lineage>
</organism>
<dbReference type="STRING" id="44941.A0A397W3L9"/>
<evidence type="ECO:0008006" key="3">
    <source>
        <dbReference type="Google" id="ProtNLM"/>
    </source>
</evidence>
<dbReference type="EMBL" id="QKWP01000040">
    <property type="protein sequence ID" value="RIB29340.1"/>
    <property type="molecule type" value="Genomic_DNA"/>
</dbReference>
<dbReference type="InterPro" id="IPR052945">
    <property type="entry name" value="Mitotic_Regulator"/>
</dbReference>
<proteinExistence type="predicted"/>
<dbReference type="Gene3D" id="1.25.40.10">
    <property type="entry name" value="Tetratricopeptide repeat domain"/>
    <property type="match status" value="1"/>
</dbReference>
<dbReference type="InterPro" id="IPR006597">
    <property type="entry name" value="Sel1-like"/>
</dbReference>
<dbReference type="OrthoDB" id="2384430at2759"/>
<dbReference type="PANTHER" id="PTHR43628">
    <property type="entry name" value="ACTIVATOR OF C KINASE PROTEIN 1-RELATED"/>
    <property type="match status" value="1"/>
</dbReference>
<dbReference type="Gene3D" id="3.30.200.20">
    <property type="entry name" value="Phosphorylase Kinase, domain 1"/>
    <property type="match status" value="1"/>
</dbReference>
<evidence type="ECO:0000313" key="2">
    <source>
        <dbReference type="Proteomes" id="UP000266673"/>
    </source>
</evidence>
<name>A0A397W3L9_9GLOM</name>
<dbReference type="SUPFAM" id="SSF81901">
    <property type="entry name" value="HCP-like"/>
    <property type="match status" value="1"/>
</dbReference>
<dbReference type="PANTHER" id="PTHR43628:SF1">
    <property type="entry name" value="CHITIN SYNTHASE REGULATORY FACTOR 2-RELATED"/>
    <property type="match status" value="1"/>
</dbReference>
<accession>A0A397W3L9</accession>
<protein>
    <recommendedName>
        <fullName evidence="3">Protein kinase domain-containing protein</fullName>
    </recommendedName>
</protein>